<keyword evidence="3" id="KW-1185">Reference proteome</keyword>
<dbReference type="Proteomes" id="UP000000707">
    <property type="component" value="Unassembled WGS sequence"/>
</dbReference>
<dbReference type="RefSeq" id="XP_006689903.1">
    <property type="nucleotide sequence ID" value="XM_006689840.1"/>
</dbReference>
<keyword evidence="1" id="KW-1133">Transmembrane helix</keyword>
<protein>
    <submittedName>
        <fullName evidence="2">Uncharacterized protein</fullName>
    </submittedName>
</protein>
<proteinExistence type="predicted"/>
<evidence type="ECO:0000313" key="2">
    <source>
        <dbReference type="EMBL" id="EGV60689.1"/>
    </source>
</evidence>
<gene>
    <name evidence="2" type="ORF">CANTEDRAFT_116747</name>
</gene>
<dbReference type="KEGG" id="cten:18248429"/>
<keyword evidence="1" id="KW-0812">Transmembrane</keyword>
<keyword evidence="1" id="KW-0472">Membrane</keyword>
<dbReference type="OrthoDB" id="3980365at2759"/>
<dbReference type="AlphaFoldDB" id="G3BFG8"/>
<feature type="transmembrane region" description="Helical" evidence="1">
    <location>
        <begin position="27"/>
        <end position="53"/>
    </location>
</feature>
<accession>G3BFG8</accession>
<reference evidence="2 3" key="1">
    <citation type="journal article" date="2011" name="Proc. Natl. Acad. Sci. U.S.A.">
        <title>Comparative genomics of xylose-fermenting fungi for enhanced biofuel production.</title>
        <authorList>
            <person name="Wohlbach D.J."/>
            <person name="Kuo A."/>
            <person name="Sato T.K."/>
            <person name="Potts K.M."/>
            <person name="Salamov A.A."/>
            <person name="LaButti K.M."/>
            <person name="Sun H."/>
            <person name="Clum A."/>
            <person name="Pangilinan J.L."/>
            <person name="Lindquist E.A."/>
            <person name="Lucas S."/>
            <person name="Lapidus A."/>
            <person name="Jin M."/>
            <person name="Gunawan C."/>
            <person name="Balan V."/>
            <person name="Dale B.E."/>
            <person name="Jeffries T.W."/>
            <person name="Zinkel R."/>
            <person name="Barry K.W."/>
            <person name="Grigoriev I.V."/>
            <person name="Gasch A.P."/>
        </authorList>
    </citation>
    <scope>NUCLEOTIDE SEQUENCE [LARGE SCALE GENOMIC DNA]</scope>
    <source>
        <strain evidence="3">ATCC 10573 / BCRC 21748 / CBS 615 / JCM 9827 / NBRC 10315 / NRRL Y-1498 / VKM Y-70</strain>
    </source>
</reference>
<organism evidence="3">
    <name type="scientific">Candida tenuis (strain ATCC 10573 / BCRC 21748 / CBS 615 / JCM 9827 / NBRC 10315 / NRRL Y-1498 / VKM Y-70)</name>
    <name type="common">Yeast</name>
    <name type="synonym">Yamadazyma tenuis</name>
    <dbReference type="NCBI Taxonomy" id="590646"/>
    <lineage>
        <taxon>Eukaryota</taxon>
        <taxon>Fungi</taxon>
        <taxon>Dikarya</taxon>
        <taxon>Ascomycota</taxon>
        <taxon>Saccharomycotina</taxon>
        <taxon>Pichiomycetes</taxon>
        <taxon>Debaryomycetaceae</taxon>
        <taxon>Yamadazyma</taxon>
    </lineage>
</organism>
<dbReference type="HOGENOM" id="CLU_1266754_0_0_1"/>
<dbReference type="eggNOG" id="ENOG502SS03">
    <property type="taxonomic scope" value="Eukaryota"/>
</dbReference>
<dbReference type="EMBL" id="GL996528">
    <property type="protein sequence ID" value="EGV60689.1"/>
    <property type="molecule type" value="Genomic_DNA"/>
</dbReference>
<dbReference type="GeneID" id="18248429"/>
<evidence type="ECO:0000313" key="3">
    <source>
        <dbReference type="Proteomes" id="UP000000707"/>
    </source>
</evidence>
<evidence type="ECO:0000256" key="1">
    <source>
        <dbReference type="SAM" id="Phobius"/>
    </source>
</evidence>
<name>G3BFG8_CANTC</name>
<sequence length="223" mass="25808">MSIPKLTIPETAFDPSIYTSSHRRSRLLVYLLQLTNSSAILLVLIYVVSYIGIKPLLELTCSRRLEMLDKYRHKLRDLYLLLVSKVDHIPIVGFNRHGKVFSDAMIQTDASYARRLKQLSPADQLEELEKTDKLNHSKLLSKLRKLNDVLSGCTSYTISEMPHYKSTRETVKSFQHEIDTKIFDYDELYTVETNSEHRKKRNLVVDTKNDIRSIKGLFMSGQA</sequence>